<evidence type="ECO:0000313" key="4">
    <source>
        <dbReference type="EMBL" id="AGA27930.1"/>
    </source>
</evidence>
<proteinExistence type="predicted"/>
<gene>
    <name evidence="4" type="ordered locus">Sinac_3686</name>
</gene>
<dbReference type="KEGG" id="saci:Sinac_3686"/>
<dbReference type="eggNOG" id="COG3706">
    <property type="taxonomic scope" value="Bacteria"/>
</dbReference>
<dbReference type="SMART" id="SM00448">
    <property type="entry name" value="REC"/>
    <property type="match status" value="1"/>
</dbReference>
<protein>
    <submittedName>
        <fullName evidence="4">Response regulator containing a CheY-like receiver domain and a GGDEF domain</fullName>
    </submittedName>
</protein>
<feature type="modified residue" description="4-aspartylphosphate" evidence="2">
    <location>
        <position position="52"/>
    </location>
</feature>
<evidence type="ECO:0000313" key="5">
    <source>
        <dbReference type="Proteomes" id="UP000010798"/>
    </source>
</evidence>
<sequence length="136" mass="15355">MRVLIVDDSRAIRSILSRILVGLGFEVYEAGHGREGLQRLAEIARTSLVLVDWTMPEMDGLEFVRAVRSRPEYDHLKLMMVTAETEMDRVADALEQGADEYLMKPFTRDMIVQKLELLGMMPASVDPLLPPLPPTT</sequence>
<dbReference type="PROSITE" id="PS50110">
    <property type="entry name" value="RESPONSE_REGULATORY"/>
    <property type="match status" value="1"/>
</dbReference>
<dbReference type="Pfam" id="PF00072">
    <property type="entry name" value="Response_reg"/>
    <property type="match status" value="1"/>
</dbReference>
<accession>L0DGF7</accession>
<evidence type="ECO:0000259" key="3">
    <source>
        <dbReference type="PROSITE" id="PS50110"/>
    </source>
</evidence>
<dbReference type="EMBL" id="CP003364">
    <property type="protein sequence ID" value="AGA27930.1"/>
    <property type="molecule type" value="Genomic_DNA"/>
</dbReference>
<reference evidence="4 5" key="1">
    <citation type="submission" date="2012-02" db="EMBL/GenBank/DDBJ databases">
        <title>Complete sequence of chromosome of Singulisphaera acidiphila DSM 18658.</title>
        <authorList>
            <consortium name="US DOE Joint Genome Institute (JGI-PGF)"/>
            <person name="Lucas S."/>
            <person name="Copeland A."/>
            <person name="Lapidus A."/>
            <person name="Glavina del Rio T."/>
            <person name="Dalin E."/>
            <person name="Tice H."/>
            <person name="Bruce D."/>
            <person name="Goodwin L."/>
            <person name="Pitluck S."/>
            <person name="Peters L."/>
            <person name="Ovchinnikova G."/>
            <person name="Chertkov O."/>
            <person name="Kyrpides N."/>
            <person name="Mavromatis K."/>
            <person name="Ivanova N."/>
            <person name="Brettin T."/>
            <person name="Detter J.C."/>
            <person name="Han C."/>
            <person name="Larimer F."/>
            <person name="Land M."/>
            <person name="Hauser L."/>
            <person name="Markowitz V."/>
            <person name="Cheng J.-F."/>
            <person name="Hugenholtz P."/>
            <person name="Woyke T."/>
            <person name="Wu D."/>
            <person name="Tindall B."/>
            <person name="Pomrenke H."/>
            <person name="Brambilla E."/>
            <person name="Klenk H.-P."/>
            <person name="Eisen J.A."/>
        </authorList>
    </citation>
    <scope>NUCLEOTIDE SEQUENCE [LARGE SCALE GENOMIC DNA]</scope>
    <source>
        <strain evidence="5">ATCC BAA-1392 / DSM 18658 / VKM B-2454 / MOB10</strain>
    </source>
</reference>
<evidence type="ECO:0000256" key="2">
    <source>
        <dbReference type="PROSITE-ProRule" id="PRU00169"/>
    </source>
</evidence>
<dbReference type="Gene3D" id="3.40.50.2300">
    <property type="match status" value="1"/>
</dbReference>
<dbReference type="InterPro" id="IPR011006">
    <property type="entry name" value="CheY-like_superfamily"/>
</dbReference>
<keyword evidence="1 2" id="KW-0597">Phosphoprotein</keyword>
<dbReference type="PANTHER" id="PTHR44591">
    <property type="entry name" value="STRESS RESPONSE REGULATOR PROTEIN 1"/>
    <property type="match status" value="1"/>
</dbReference>
<dbReference type="PANTHER" id="PTHR44591:SF3">
    <property type="entry name" value="RESPONSE REGULATORY DOMAIN-CONTAINING PROTEIN"/>
    <property type="match status" value="1"/>
</dbReference>
<keyword evidence="5" id="KW-1185">Reference proteome</keyword>
<organism evidence="4 5">
    <name type="scientific">Singulisphaera acidiphila (strain ATCC BAA-1392 / DSM 18658 / VKM B-2454 / MOB10)</name>
    <dbReference type="NCBI Taxonomy" id="886293"/>
    <lineage>
        <taxon>Bacteria</taxon>
        <taxon>Pseudomonadati</taxon>
        <taxon>Planctomycetota</taxon>
        <taxon>Planctomycetia</taxon>
        <taxon>Isosphaerales</taxon>
        <taxon>Isosphaeraceae</taxon>
        <taxon>Singulisphaera</taxon>
    </lineage>
</organism>
<dbReference type="AlphaFoldDB" id="L0DGF7"/>
<dbReference type="RefSeq" id="WP_015247069.1">
    <property type="nucleotide sequence ID" value="NC_019892.1"/>
</dbReference>
<dbReference type="SUPFAM" id="SSF52172">
    <property type="entry name" value="CheY-like"/>
    <property type="match status" value="1"/>
</dbReference>
<dbReference type="InterPro" id="IPR050595">
    <property type="entry name" value="Bact_response_regulator"/>
</dbReference>
<dbReference type="HOGENOM" id="CLU_000445_69_12_0"/>
<dbReference type="STRING" id="886293.Sinac_3686"/>
<dbReference type="GO" id="GO:0000160">
    <property type="term" value="P:phosphorelay signal transduction system"/>
    <property type="evidence" value="ECO:0007669"/>
    <property type="project" value="InterPro"/>
</dbReference>
<evidence type="ECO:0000256" key="1">
    <source>
        <dbReference type="ARBA" id="ARBA00022553"/>
    </source>
</evidence>
<dbReference type="Proteomes" id="UP000010798">
    <property type="component" value="Chromosome"/>
</dbReference>
<name>L0DGF7_SINAD</name>
<dbReference type="InterPro" id="IPR001789">
    <property type="entry name" value="Sig_transdc_resp-reg_receiver"/>
</dbReference>
<dbReference type="OrthoDB" id="9813953at2"/>
<feature type="domain" description="Response regulatory" evidence="3">
    <location>
        <begin position="2"/>
        <end position="119"/>
    </location>
</feature>